<dbReference type="PRINTS" id="PR00368">
    <property type="entry name" value="FADPNR"/>
</dbReference>
<sequence>MTGTPGSDGHIAVVGASLAGLRAAEQLRAAGHTGPITVFGAEPYAPYNRPPLSKEVLAGPGDHDAERLHAQVAFRMRSSVADVTFRLGAAVAAADLARGRLTLADGREAGFDGLVAATGLRPRRLPLPGPQAGRHALRTLDDCLALRAALGPGTRVVVAGAGFVGCEVAATALRLGCQVTVVEPAAEPMLAVLGPELGRAVRRHHEAAGVRFVTGRLTAAVHGRDRVRAVELDDGTTLEADVLIEAVGSVPNTEWLAGNGLDLSDGVLCDNALRAGERLVAAGDVARFPNPLFDDRPRRVEHWSIPGDTAKRAAATLTALLAGRAPDPAPFAPVPSFWSDQLDLRLQSFGSPALAEEARLEEGDPARLGEGVLATYHREGRHVGTVAVNLPPARQRELRAAFTRPLLTLTRNP</sequence>
<name>A0A840P320_9ACTN</name>
<dbReference type="PANTHER" id="PTHR43557">
    <property type="entry name" value="APOPTOSIS-INDUCING FACTOR 1"/>
    <property type="match status" value="1"/>
</dbReference>
<evidence type="ECO:0000259" key="5">
    <source>
        <dbReference type="Pfam" id="PF07992"/>
    </source>
</evidence>
<comment type="caution">
    <text evidence="6">The sequence shown here is derived from an EMBL/GenBank/DDBJ whole genome shotgun (WGS) entry which is preliminary data.</text>
</comment>
<dbReference type="Gene3D" id="3.30.390.30">
    <property type="match status" value="1"/>
</dbReference>
<dbReference type="InterPro" id="IPR050446">
    <property type="entry name" value="FAD-oxidoreductase/Apoptosis"/>
</dbReference>
<keyword evidence="7" id="KW-1185">Reference proteome</keyword>
<evidence type="ECO:0000256" key="4">
    <source>
        <dbReference type="ARBA" id="ARBA00023002"/>
    </source>
</evidence>
<evidence type="ECO:0000256" key="1">
    <source>
        <dbReference type="ARBA" id="ARBA00001974"/>
    </source>
</evidence>
<evidence type="ECO:0000313" key="7">
    <source>
        <dbReference type="Proteomes" id="UP000578449"/>
    </source>
</evidence>
<dbReference type="Pfam" id="PF07992">
    <property type="entry name" value="Pyr_redox_2"/>
    <property type="match status" value="1"/>
</dbReference>
<dbReference type="SUPFAM" id="SSF51905">
    <property type="entry name" value="FAD/NAD(P)-binding domain"/>
    <property type="match status" value="1"/>
</dbReference>
<keyword evidence="2" id="KW-0285">Flavoprotein</keyword>
<proteinExistence type="predicted"/>
<evidence type="ECO:0000256" key="3">
    <source>
        <dbReference type="ARBA" id="ARBA00022827"/>
    </source>
</evidence>
<dbReference type="Proteomes" id="UP000578449">
    <property type="component" value="Unassembled WGS sequence"/>
</dbReference>
<keyword evidence="3" id="KW-0274">FAD</keyword>
<evidence type="ECO:0000256" key="2">
    <source>
        <dbReference type="ARBA" id="ARBA00022630"/>
    </source>
</evidence>
<dbReference type="InterPro" id="IPR023753">
    <property type="entry name" value="FAD/NAD-binding_dom"/>
</dbReference>
<gene>
    <name evidence="6" type="ORF">HNP84_001583</name>
</gene>
<dbReference type="Gene3D" id="3.50.50.60">
    <property type="entry name" value="FAD/NAD(P)-binding domain"/>
    <property type="match status" value="2"/>
</dbReference>
<keyword evidence="4" id="KW-0560">Oxidoreductase</keyword>
<protein>
    <submittedName>
        <fullName evidence="6">NADPH-dependent 2,4-dienoyl-CoA reductase/sulfur reductase-like enzyme</fullName>
    </submittedName>
</protein>
<dbReference type="AlphaFoldDB" id="A0A840P320"/>
<evidence type="ECO:0000313" key="6">
    <source>
        <dbReference type="EMBL" id="MBB5131870.1"/>
    </source>
</evidence>
<dbReference type="GO" id="GO:0016651">
    <property type="term" value="F:oxidoreductase activity, acting on NAD(P)H"/>
    <property type="evidence" value="ECO:0007669"/>
    <property type="project" value="TreeGrafter"/>
</dbReference>
<dbReference type="InterPro" id="IPR036188">
    <property type="entry name" value="FAD/NAD-bd_sf"/>
</dbReference>
<dbReference type="PRINTS" id="PR00411">
    <property type="entry name" value="PNDRDTASEI"/>
</dbReference>
<reference evidence="6 7" key="1">
    <citation type="submission" date="2020-08" db="EMBL/GenBank/DDBJ databases">
        <title>Genomic Encyclopedia of Type Strains, Phase IV (KMG-IV): sequencing the most valuable type-strain genomes for metagenomic binning, comparative biology and taxonomic classification.</title>
        <authorList>
            <person name="Goeker M."/>
        </authorList>
    </citation>
    <scope>NUCLEOTIDE SEQUENCE [LARGE SCALE GENOMIC DNA]</scope>
    <source>
        <strain evidence="6 7">DSM 45615</strain>
    </source>
</reference>
<dbReference type="InterPro" id="IPR016156">
    <property type="entry name" value="FAD/NAD-linked_Rdtase_dimer_sf"/>
</dbReference>
<feature type="domain" description="FAD/NAD(P)-binding" evidence="5">
    <location>
        <begin position="10"/>
        <end position="297"/>
    </location>
</feature>
<accession>A0A840P320</accession>
<organism evidence="6 7">
    <name type="scientific">Thermocatellispora tengchongensis</name>
    <dbReference type="NCBI Taxonomy" id="1073253"/>
    <lineage>
        <taxon>Bacteria</taxon>
        <taxon>Bacillati</taxon>
        <taxon>Actinomycetota</taxon>
        <taxon>Actinomycetes</taxon>
        <taxon>Streptosporangiales</taxon>
        <taxon>Streptosporangiaceae</taxon>
        <taxon>Thermocatellispora</taxon>
    </lineage>
</organism>
<dbReference type="GO" id="GO:0005737">
    <property type="term" value="C:cytoplasm"/>
    <property type="evidence" value="ECO:0007669"/>
    <property type="project" value="TreeGrafter"/>
</dbReference>
<dbReference type="PANTHER" id="PTHR43557:SF2">
    <property type="entry name" value="RIESKE DOMAIN-CONTAINING PROTEIN-RELATED"/>
    <property type="match status" value="1"/>
</dbReference>
<comment type="cofactor">
    <cofactor evidence="1">
        <name>FAD</name>
        <dbReference type="ChEBI" id="CHEBI:57692"/>
    </cofactor>
</comment>
<dbReference type="RefSeq" id="WP_185048689.1">
    <property type="nucleotide sequence ID" value="NZ_BAABIX010000009.1"/>
</dbReference>
<dbReference type="EMBL" id="JACHGN010000003">
    <property type="protein sequence ID" value="MBB5131870.1"/>
    <property type="molecule type" value="Genomic_DNA"/>
</dbReference>
<dbReference type="SUPFAM" id="SSF55424">
    <property type="entry name" value="FAD/NAD-linked reductases, dimerisation (C-terminal) domain"/>
    <property type="match status" value="1"/>
</dbReference>